<organism evidence="2 3">
    <name type="scientific">Streptomyces daqingensis</name>
    <dbReference type="NCBI Taxonomy" id="1472640"/>
    <lineage>
        <taxon>Bacteria</taxon>
        <taxon>Bacillati</taxon>
        <taxon>Actinomycetota</taxon>
        <taxon>Actinomycetes</taxon>
        <taxon>Kitasatosporales</taxon>
        <taxon>Streptomycetaceae</taxon>
        <taxon>Streptomyces</taxon>
    </lineage>
</organism>
<gene>
    <name evidence="2" type="ORF">GCM10012287_26580</name>
</gene>
<reference evidence="3" key="1">
    <citation type="journal article" date="2019" name="Int. J. Syst. Evol. Microbiol.">
        <title>The Global Catalogue of Microorganisms (GCM) 10K type strain sequencing project: providing services to taxonomists for standard genome sequencing and annotation.</title>
        <authorList>
            <consortium name="The Broad Institute Genomics Platform"/>
            <consortium name="The Broad Institute Genome Sequencing Center for Infectious Disease"/>
            <person name="Wu L."/>
            <person name="Ma J."/>
        </authorList>
    </citation>
    <scope>NUCLEOTIDE SEQUENCE [LARGE SCALE GENOMIC DNA]</scope>
    <source>
        <strain evidence="3">CGMCC 4.7178</strain>
    </source>
</reference>
<comment type="caution">
    <text evidence="2">The sequence shown here is derived from an EMBL/GenBank/DDBJ whole genome shotgun (WGS) entry which is preliminary data.</text>
</comment>
<keyword evidence="3" id="KW-1185">Reference proteome</keyword>
<dbReference type="EMBL" id="BMMP01000007">
    <property type="protein sequence ID" value="GGO49374.1"/>
    <property type="molecule type" value="Genomic_DNA"/>
</dbReference>
<proteinExistence type="predicted"/>
<evidence type="ECO:0000313" key="2">
    <source>
        <dbReference type="EMBL" id="GGO49374.1"/>
    </source>
</evidence>
<evidence type="ECO:0000313" key="3">
    <source>
        <dbReference type="Proteomes" id="UP000631535"/>
    </source>
</evidence>
<feature type="compositionally biased region" description="Low complexity" evidence="1">
    <location>
        <begin position="29"/>
        <end position="43"/>
    </location>
</feature>
<accession>A0ABQ2MBZ6</accession>
<sequence length="111" mass="11646">MTASPRTAALPPGRTGAVAPESAARQGVLSALPAQQQPASPAAGDGRRPVAWLHVVAPPDWRATPTAHSWCACGRDRFVVGRRKALALVEDHNAHRTTCPLLTRTEGRAAA</sequence>
<name>A0ABQ2MBZ6_9ACTN</name>
<protein>
    <submittedName>
        <fullName evidence="2">Uncharacterized protein</fullName>
    </submittedName>
</protein>
<dbReference type="Proteomes" id="UP000631535">
    <property type="component" value="Unassembled WGS sequence"/>
</dbReference>
<evidence type="ECO:0000256" key="1">
    <source>
        <dbReference type="SAM" id="MobiDB-lite"/>
    </source>
</evidence>
<feature type="region of interest" description="Disordered" evidence="1">
    <location>
        <begin position="1"/>
        <end position="47"/>
    </location>
</feature>